<keyword evidence="10 12" id="KW-0443">Lipid metabolism</keyword>
<reference evidence="13" key="1">
    <citation type="submission" date="2019-12" db="EMBL/GenBank/DDBJ databases">
        <authorList>
            <person name="zhang j."/>
            <person name="sun C.M."/>
        </authorList>
    </citation>
    <scope>NUCLEOTIDE SEQUENCE</scope>
    <source>
        <strain evidence="13">NS-1</strain>
    </source>
</reference>
<comment type="function">
    <text evidence="2 12">Catalyzes the hydrolysis of UDP-3-O-myristoyl-N-acetylglucosamine to form UDP-3-O-myristoylglucosamine and acetate, the committed step in lipid A biosynthesis.</text>
</comment>
<evidence type="ECO:0000313" key="14">
    <source>
        <dbReference type="Proteomes" id="UP000665020"/>
    </source>
</evidence>
<dbReference type="Gene3D" id="3.30.230.20">
    <property type="entry name" value="lpxc deacetylase, domain 1"/>
    <property type="match status" value="1"/>
</dbReference>
<dbReference type="GO" id="GO:0046872">
    <property type="term" value="F:metal ion binding"/>
    <property type="evidence" value="ECO:0007669"/>
    <property type="project" value="UniProtKB-KW"/>
</dbReference>
<evidence type="ECO:0000256" key="5">
    <source>
        <dbReference type="ARBA" id="ARBA00022516"/>
    </source>
</evidence>
<dbReference type="GO" id="GO:0103117">
    <property type="term" value="F:UDP-3-O-acyl-N-acetylglucosamine deacetylase activity"/>
    <property type="evidence" value="ECO:0007669"/>
    <property type="project" value="UniProtKB-UniRule"/>
</dbReference>
<feature type="active site" description="Proton donor" evidence="12">
    <location>
        <position position="266"/>
    </location>
</feature>
<keyword evidence="8 12" id="KW-0378">Hydrolase</keyword>
<dbReference type="EC" id="3.5.1.108" evidence="4 12"/>
<evidence type="ECO:0000256" key="1">
    <source>
        <dbReference type="ARBA" id="ARBA00001947"/>
    </source>
</evidence>
<feature type="binding site" evidence="12">
    <location>
        <position position="244"/>
    </location>
    <ligand>
        <name>Zn(2+)</name>
        <dbReference type="ChEBI" id="CHEBI:29105"/>
    </ligand>
</feature>
<dbReference type="InterPro" id="IPR020568">
    <property type="entry name" value="Ribosomal_Su5_D2-typ_SF"/>
</dbReference>
<dbReference type="AlphaFoldDB" id="A0A8A7KFG0"/>
<organism evidence="13 14">
    <name type="scientific">Iocasia fonsfrigidae</name>
    <dbReference type="NCBI Taxonomy" id="2682810"/>
    <lineage>
        <taxon>Bacteria</taxon>
        <taxon>Bacillati</taxon>
        <taxon>Bacillota</taxon>
        <taxon>Clostridia</taxon>
        <taxon>Halanaerobiales</taxon>
        <taxon>Halanaerobiaceae</taxon>
        <taxon>Iocasia</taxon>
    </lineage>
</organism>
<dbReference type="InterPro" id="IPR011334">
    <property type="entry name" value="UDP-acyl_GlcNac_deAcase_C"/>
</dbReference>
<dbReference type="InterPro" id="IPR015870">
    <property type="entry name" value="UDP-acyl_N-AcGlcN_deAcase_N"/>
</dbReference>
<evidence type="ECO:0000256" key="9">
    <source>
        <dbReference type="ARBA" id="ARBA00022833"/>
    </source>
</evidence>
<dbReference type="SUPFAM" id="SSF54211">
    <property type="entry name" value="Ribosomal protein S5 domain 2-like"/>
    <property type="match status" value="2"/>
</dbReference>
<evidence type="ECO:0000256" key="2">
    <source>
        <dbReference type="ARBA" id="ARBA00002923"/>
    </source>
</evidence>
<dbReference type="GO" id="GO:0016020">
    <property type="term" value="C:membrane"/>
    <property type="evidence" value="ECO:0007669"/>
    <property type="project" value="GOC"/>
</dbReference>
<protein>
    <recommendedName>
        <fullName evidence="4 12">UDP-3-O-acyl-N-acetylglucosamine deacetylase</fullName>
        <shortName evidence="12">UDP-3-O-acyl-GlcNAc deacetylase</shortName>
        <ecNumber evidence="4 12">3.5.1.108</ecNumber>
    </recommendedName>
    <alternativeName>
        <fullName evidence="12">UDP-3-O-[R-3-hydroxymyristoyl]-N-acetylglucosamine deacetylase</fullName>
    </alternativeName>
</protein>
<dbReference type="HAMAP" id="MF_00388">
    <property type="entry name" value="LpxC"/>
    <property type="match status" value="1"/>
</dbReference>
<feature type="binding site" evidence="12">
    <location>
        <position position="240"/>
    </location>
    <ligand>
        <name>Zn(2+)</name>
        <dbReference type="ChEBI" id="CHEBI:29105"/>
    </ligand>
</feature>
<dbReference type="KEGG" id="ifn:GM661_02335"/>
<evidence type="ECO:0000256" key="8">
    <source>
        <dbReference type="ARBA" id="ARBA00022801"/>
    </source>
</evidence>
<dbReference type="GO" id="GO:0009245">
    <property type="term" value="P:lipid A biosynthetic process"/>
    <property type="evidence" value="ECO:0007669"/>
    <property type="project" value="UniProtKB-UniRule"/>
</dbReference>
<comment type="cofactor">
    <cofactor evidence="1 12">
        <name>Zn(2+)</name>
        <dbReference type="ChEBI" id="CHEBI:29105"/>
    </cofactor>
</comment>
<keyword evidence="5 12" id="KW-0444">Lipid biosynthesis</keyword>
<evidence type="ECO:0000256" key="3">
    <source>
        <dbReference type="ARBA" id="ARBA00005002"/>
    </source>
</evidence>
<name>A0A8A7KFG0_9FIRM</name>
<evidence type="ECO:0000256" key="11">
    <source>
        <dbReference type="ARBA" id="ARBA00024535"/>
    </source>
</evidence>
<dbReference type="UniPathway" id="UPA00359">
    <property type="reaction ID" value="UER00478"/>
</dbReference>
<dbReference type="Pfam" id="PF03331">
    <property type="entry name" value="LpxC"/>
    <property type="match status" value="1"/>
</dbReference>
<dbReference type="NCBIfam" id="TIGR00325">
    <property type="entry name" value="lpxC"/>
    <property type="match status" value="1"/>
</dbReference>
<accession>A0A8A7KFG0</accession>
<sequence length="293" mass="32577">MTKGGSFQKTITKAINYSGTALHSGKEVSIKCLPAKADRGIVFRRVDLPGSPEIKADPLNVVSTRRCTSIGLSTNEEARVHTIEHIMSALWAMGVDNAIIEIDNAETPVGDGSALPFIDLIKQATIRELAVPRMSWQIEEPVSVKKGDMYMVALPYDGFKISYTLHYDHPVIGSQFREFDMGRDSFIDDFAPARTFGFEREIETLHRRGLALGGSLENAVLIGEEGTVNPLRFSDEFARHKVLDVVGDMALNGYIRGHIISVKSGHYLHVELAKEIKKRFVIEEEVEVSNDVY</sequence>
<evidence type="ECO:0000256" key="12">
    <source>
        <dbReference type="HAMAP-Rule" id="MF_00388"/>
    </source>
</evidence>
<comment type="pathway">
    <text evidence="3 12">Glycolipid biosynthesis; lipid IV(A) biosynthesis; lipid IV(A) from (3R)-3-hydroxytetradecanoyl-[acyl-carrier-protein] and UDP-N-acetyl-alpha-D-glucosamine: step 2/6.</text>
</comment>
<dbReference type="Gene3D" id="3.30.1700.10">
    <property type="entry name" value="lpxc deacetylase, domain 2"/>
    <property type="match status" value="1"/>
</dbReference>
<evidence type="ECO:0000256" key="7">
    <source>
        <dbReference type="ARBA" id="ARBA00022723"/>
    </source>
</evidence>
<comment type="similarity">
    <text evidence="12">Belongs to the LpxC family.</text>
</comment>
<keyword evidence="6 12" id="KW-0441">Lipid A biosynthesis</keyword>
<evidence type="ECO:0000256" key="4">
    <source>
        <dbReference type="ARBA" id="ARBA00012745"/>
    </source>
</evidence>
<gene>
    <name evidence="12 13" type="primary">lpxC</name>
    <name evidence="13" type="ORF">GM661_02335</name>
</gene>
<dbReference type="RefSeq" id="WP_230868572.1">
    <property type="nucleotide sequence ID" value="NZ_CP046640.1"/>
</dbReference>
<evidence type="ECO:0000256" key="10">
    <source>
        <dbReference type="ARBA" id="ARBA00023098"/>
    </source>
</evidence>
<keyword evidence="9 12" id="KW-0862">Zinc</keyword>
<dbReference type="InterPro" id="IPR004463">
    <property type="entry name" value="UDP-acyl_GlcNac_deAcase"/>
</dbReference>
<evidence type="ECO:0000313" key="13">
    <source>
        <dbReference type="EMBL" id="QTL96894.1"/>
    </source>
</evidence>
<dbReference type="Proteomes" id="UP000665020">
    <property type="component" value="Chromosome"/>
</dbReference>
<comment type="catalytic activity">
    <reaction evidence="11 12">
        <text>a UDP-3-O-[(3R)-3-hydroxyacyl]-N-acetyl-alpha-D-glucosamine + H2O = a UDP-3-O-[(3R)-3-hydroxyacyl]-alpha-D-glucosamine + acetate</text>
        <dbReference type="Rhea" id="RHEA:67816"/>
        <dbReference type="ChEBI" id="CHEBI:15377"/>
        <dbReference type="ChEBI" id="CHEBI:30089"/>
        <dbReference type="ChEBI" id="CHEBI:137740"/>
        <dbReference type="ChEBI" id="CHEBI:173225"/>
        <dbReference type="EC" id="3.5.1.108"/>
    </reaction>
</comment>
<keyword evidence="14" id="KW-1185">Reference proteome</keyword>
<proteinExistence type="inferred from homology"/>
<dbReference type="EMBL" id="CP046640">
    <property type="protein sequence ID" value="QTL96894.1"/>
    <property type="molecule type" value="Genomic_DNA"/>
</dbReference>
<evidence type="ECO:0000256" key="6">
    <source>
        <dbReference type="ARBA" id="ARBA00022556"/>
    </source>
</evidence>
<dbReference type="PANTHER" id="PTHR33694">
    <property type="entry name" value="UDP-3-O-ACYL-N-ACETYLGLUCOSAMINE DEACETYLASE 1, MITOCHONDRIAL-RELATED"/>
    <property type="match status" value="1"/>
</dbReference>
<feature type="binding site" evidence="12">
    <location>
        <position position="85"/>
    </location>
    <ligand>
        <name>Zn(2+)</name>
        <dbReference type="ChEBI" id="CHEBI:29105"/>
    </ligand>
</feature>
<dbReference type="PANTHER" id="PTHR33694:SF1">
    <property type="entry name" value="UDP-3-O-ACYL-N-ACETYLGLUCOSAMINE DEACETYLASE 1, MITOCHONDRIAL-RELATED"/>
    <property type="match status" value="1"/>
</dbReference>
<keyword evidence="7 12" id="KW-0479">Metal-binding</keyword>